<name>A0A914VER2_9BILA</name>
<accession>A0A914VER2</accession>
<sequence>MVEKKMDYYLIAVLIAACLLCSSAQNSATTTEIRKPIVVLPPCLRWGITNEIYVTTIRTDRPIVDFEIIVTQEDGNVIFRNRVIGKLAGTPVPIQFLVPTGTISTRYKITIEADGHAPFMTEIPGGPNLRLIHVQTDKQFYRAGETVEVRALPLTEEGSIYQGAIDFSLMNADGFELRTQTLRATNRFIPMKFDLPEHLHFGEWKIVARPAGFRAPDLSFDATFKVTDYDLPNFRVILVANDETVDQTGTKIAVNIFAYYSFGAPVNGTVSISCIKDSSGSALVLTSSNDATVMSNYFDCERRAKLALIWKSTVA</sequence>
<evidence type="ECO:0000259" key="4">
    <source>
        <dbReference type="Pfam" id="PF01835"/>
    </source>
</evidence>
<dbReference type="GO" id="GO:0004866">
    <property type="term" value="F:endopeptidase inhibitor activity"/>
    <property type="evidence" value="ECO:0007669"/>
    <property type="project" value="InterPro"/>
</dbReference>
<evidence type="ECO:0000256" key="2">
    <source>
        <dbReference type="ARBA" id="ARBA00022966"/>
    </source>
</evidence>
<evidence type="ECO:0000313" key="7">
    <source>
        <dbReference type="WBParaSite" id="PSAMB.scaffold1865size27129.g15351.t1"/>
    </source>
</evidence>
<feature type="signal peptide" evidence="3">
    <location>
        <begin position="1"/>
        <end position="24"/>
    </location>
</feature>
<keyword evidence="6" id="KW-1185">Reference proteome</keyword>
<dbReference type="PROSITE" id="PS51257">
    <property type="entry name" value="PROKAR_LIPOPROTEIN"/>
    <property type="match status" value="1"/>
</dbReference>
<proteinExistence type="predicted"/>
<feature type="domain" description="Macroglobulin" evidence="5">
    <location>
        <begin position="229"/>
        <end position="277"/>
    </location>
</feature>
<dbReference type="PANTHER" id="PTHR11412:SF136">
    <property type="entry name" value="CD109 ANTIGEN"/>
    <property type="match status" value="1"/>
</dbReference>
<evidence type="ECO:0000256" key="1">
    <source>
        <dbReference type="ARBA" id="ARBA00022729"/>
    </source>
</evidence>
<keyword evidence="1 3" id="KW-0732">Signal</keyword>
<dbReference type="InterPro" id="IPR050473">
    <property type="entry name" value="A2M/Complement_sys"/>
</dbReference>
<evidence type="ECO:0000313" key="6">
    <source>
        <dbReference type="Proteomes" id="UP000887566"/>
    </source>
</evidence>
<dbReference type="PANTHER" id="PTHR11412">
    <property type="entry name" value="MACROGLOBULIN / COMPLEMENT"/>
    <property type="match status" value="1"/>
</dbReference>
<evidence type="ECO:0000259" key="5">
    <source>
        <dbReference type="Pfam" id="PF17791"/>
    </source>
</evidence>
<evidence type="ECO:0000256" key="3">
    <source>
        <dbReference type="SAM" id="SignalP"/>
    </source>
</evidence>
<dbReference type="InterPro" id="IPR002890">
    <property type="entry name" value="MG2"/>
</dbReference>
<dbReference type="InterPro" id="IPR041555">
    <property type="entry name" value="MG3"/>
</dbReference>
<feature type="domain" description="Macroglobulin" evidence="4">
    <location>
        <begin position="132"/>
        <end position="211"/>
    </location>
</feature>
<keyword evidence="2" id="KW-0882">Thioester bond</keyword>
<feature type="chain" id="PRO_5037526796" evidence="3">
    <location>
        <begin position="25"/>
        <end position="315"/>
    </location>
</feature>
<protein>
    <submittedName>
        <fullName evidence="7">Macroglobulin domain-containing protein</fullName>
    </submittedName>
</protein>
<organism evidence="6 7">
    <name type="scientific">Plectus sambesii</name>
    <dbReference type="NCBI Taxonomy" id="2011161"/>
    <lineage>
        <taxon>Eukaryota</taxon>
        <taxon>Metazoa</taxon>
        <taxon>Ecdysozoa</taxon>
        <taxon>Nematoda</taxon>
        <taxon>Chromadorea</taxon>
        <taxon>Plectida</taxon>
        <taxon>Plectina</taxon>
        <taxon>Plectoidea</taxon>
        <taxon>Plectidae</taxon>
        <taxon>Plectus</taxon>
    </lineage>
</organism>
<dbReference type="AlphaFoldDB" id="A0A914VER2"/>
<dbReference type="Gene3D" id="2.60.40.1930">
    <property type="match status" value="1"/>
</dbReference>
<reference evidence="7" key="1">
    <citation type="submission" date="2022-11" db="UniProtKB">
        <authorList>
            <consortium name="WormBaseParasite"/>
        </authorList>
    </citation>
    <scope>IDENTIFICATION</scope>
</reference>
<dbReference type="Pfam" id="PF01835">
    <property type="entry name" value="MG2"/>
    <property type="match status" value="1"/>
</dbReference>
<dbReference type="Proteomes" id="UP000887566">
    <property type="component" value="Unplaced"/>
</dbReference>
<dbReference type="WBParaSite" id="PSAMB.scaffold1865size27129.g15351.t1">
    <property type="protein sequence ID" value="PSAMB.scaffold1865size27129.g15351.t1"/>
    <property type="gene ID" value="PSAMB.scaffold1865size27129.g15351"/>
</dbReference>
<dbReference type="Pfam" id="PF17791">
    <property type="entry name" value="MG3"/>
    <property type="match status" value="1"/>
</dbReference>